<evidence type="ECO:0000256" key="2">
    <source>
        <dbReference type="SAM" id="Phobius"/>
    </source>
</evidence>
<accession>A0ABU5J9B7</accession>
<evidence type="ECO:0000313" key="4">
    <source>
        <dbReference type="Proteomes" id="UP001290101"/>
    </source>
</evidence>
<name>A0ABU5J9B7_9ACTN</name>
<sequence length="119" mass="11823">MSGSALVSALIAGLAVGTAGRLVVPGQKAAPVWLTLALGVAAALLGSIMVRLAGADVDQPAVPRLIVQSVFAGVAVALAIVAAGRQRPADPAPPASALPPDRRFPALPSDTGTELEERS</sequence>
<dbReference type="Proteomes" id="UP001290101">
    <property type="component" value="Unassembled WGS sequence"/>
</dbReference>
<evidence type="ECO:0000313" key="3">
    <source>
        <dbReference type="EMBL" id="MDZ5489174.1"/>
    </source>
</evidence>
<dbReference type="RefSeq" id="WP_322439598.1">
    <property type="nucleotide sequence ID" value="NZ_JAXOTQ010000006.1"/>
</dbReference>
<comment type="caution">
    <text evidence="3">The sequence shown here is derived from an EMBL/GenBank/DDBJ whole genome shotgun (WGS) entry which is preliminary data.</text>
</comment>
<gene>
    <name evidence="3" type="ORF">U2F25_06780</name>
</gene>
<reference evidence="3 4" key="1">
    <citation type="submission" date="2023-12" db="EMBL/GenBank/DDBJ databases">
        <title>Micromonospora sp. nov., isolated from Atacama Desert.</title>
        <authorList>
            <person name="Carro L."/>
            <person name="Golinska P."/>
            <person name="Klenk H.-P."/>
            <person name="Goodfellow M."/>
        </authorList>
    </citation>
    <scope>NUCLEOTIDE SEQUENCE [LARGE SCALE GENOMIC DNA]</scope>
    <source>
        <strain evidence="3 4">4G53</strain>
    </source>
</reference>
<organism evidence="3 4">
    <name type="scientific">Micromonospora sicca</name>
    <dbReference type="NCBI Taxonomy" id="2202420"/>
    <lineage>
        <taxon>Bacteria</taxon>
        <taxon>Bacillati</taxon>
        <taxon>Actinomycetota</taxon>
        <taxon>Actinomycetes</taxon>
        <taxon>Micromonosporales</taxon>
        <taxon>Micromonosporaceae</taxon>
        <taxon>Micromonospora</taxon>
    </lineage>
</organism>
<keyword evidence="2" id="KW-0812">Transmembrane</keyword>
<protein>
    <recommendedName>
        <fullName evidence="5">GlsB/YeaQ/YmgE family stress response membrane protein</fullName>
    </recommendedName>
</protein>
<keyword evidence="4" id="KW-1185">Reference proteome</keyword>
<feature type="region of interest" description="Disordered" evidence="1">
    <location>
        <begin position="85"/>
        <end position="119"/>
    </location>
</feature>
<feature type="transmembrane region" description="Helical" evidence="2">
    <location>
        <begin position="31"/>
        <end position="53"/>
    </location>
</feature>
<feature type="transmembrane region" description="Helical" evidence="2">
    <location>
        <begin position="65"/>
        <end position="84"/>
    </location>
</feature>
<dbReference type="EMBL" id="JAXOTQ010000006">
    <property type="protein sequence ID" value="MDZ5489174.1"/>
    <property type="molecule type" value="Genomic_DNA"/>
</dbReference>
<proteinExistence type="predicted"/>
<keyword evidence="2" id="KW-1133">Transmembrane helix</keyword>
<evidence type="ECO:0008006" key="5">
    <source>
        <dbReference type="Google" id="ProtNLM"/>
    </source>
</evidence>
<keyword evidence="2" id="KW-0472">Membrane</keyword>
<evidence type="ECO:0000256" key="1">
    <source>
        <dbReference type="SAM" id="MobiDB-lite"/>
    </source>
</evidence>